<feature type="transmembrane region" description="Helical" evidence="6">
    <location>
        <begin position="71"/>
        <end position="94"/>
    </location>
</feature>
<dbReference type="InterPro" id="IPR036890">
    <property type="entry name" value="HATPase_C_sf"/>
</dbReference>
<dbReference type="Gene3D" id="3.30.565.10">
    <property type="entry name" value="Histidine kinase-like ATPase, C-terminal domain"/>
    <property type="match status" value="1"/>
</dbReference>
<feature type="transmembrane region" description="Helical" evidence="6">
    <location>
        <begin position="12"/>
        <end position="31"/>
    </location>
</feature>
<feature type="transmembrane region" description="Helical" evidence="6">
    <location>
        <begin position="150"/>
        <end position="167"/>
    </location>
</feature>
<dbReference type="GO" id="GO:0000160">
    <property type="term" value="P:phosphorelay signal transduction system"/>
    <property type="evidence" value="ECO:0007669"/>
    <property type="project" value="UniProtKB-KW"/>
</dbReference>
<dbReference type="EMBL" id="LGTC01000001">
    <property type="protein sequence ID" value="KNY26115.1"/>
    <property type="molecule type" value="Genomic_DNA"/>
</dbReference>
<keyword evidence="4 9" id="KW-0418">Kinase</keyword>
<dbReference type="AlphaFoldDB" id="A0A0L6JK25"/>
<keyword evidence="5" id="KW-0902">Two-component regulatory system</keyword>
<gene>
    <name evidence="9" type="ORF">Bccel_1377</name>
</gene>
<dbReference type="PANTHER" id="PTHR24421:SF10">
    <property type="entry name" value="NITRATE_NITRITE SENSOR PROTEIN NARQ"/>
    <property type="match status" value="1"/>
</dbReference>
<reference evidence="10" key="1">
    <citation type="submission" date="2015-07" db="EMBL/GenBank/DDBJ databases">
        <title>Near-Complete Genome Sequence of the Cellulolytic Bacterium Bacteroides (Pseudobacteroides) cellulosolvens ATCC 35603.</title>
        <authorList>
            <person name="Dassa B."/>
            <person name="Utturkar S.M."/>
            <person name="Klingeman D.M."/>
            <person name="Hurt R.A."/>
            <person name="Keller M."/>
            <person name="Xu J."/>
            <person name="Reddy Y.H.K."/>
            <person name="Borovok I."/>
            <person name="Grinberg I.R."/>
            <person name="Lamed R."/>
            <person name="Zhivin O."/>
            <person name="Bayer E.A."/>
            <person name="Brown S.D."/>
        </authorList>
    </citation>
    <scope>NUCLEOTIDE SEQUENCE [LARGE SCALE GENOMIC DNA]</scope>
    <source>
        <strain evidence="10">DSM 2933</strain>
    </source>
</reference>
<dbReference type="Pfam" id="PF16927">
    <property type="entry name" value="HisKA_7TM"/>
    <property type="match status" value="1"/>
</dbReference>
<evidence type="ECO:0000259" key="8">
    <source>
        <dbReference type="Pfam" id="PF16927"/>
    </source>
</evidence>
<organism evidence="9 10">
    <name type="scientific">Pseudobacteroides cellulosolvens ATCC 35603 = DSM 2933</name>
    <dbReference type="NCBI Taxonomy" id="398512"/>
    <lineage>
        <taxon>Bacteria</taxon>
        <taxon>Bacillati</taxon>
        <taxon>Bacillota</taxon>
        <taxon>Clostridia</taxon>
        <taxon>Eubacteriales</taxon>
        <taxon>Oscillospiraceae</taxon>
        <taxon>Pseudobacteroides</taxon>
    </lineage>
</organism>
<protein>
    <recommendedName>
        <fullName evidence="2">histidine kinase</fullName>
        <ecNumber evidence="2">2.7.13.3</ecNumber>
    </recommendedName>
</protein>
<keyword evidence="3" id="KW-0808">Transferase</keyword>
<feature type="domain" description="Histidine kinase/HSP90-like ATPase" evidence="7">
    <location>
        <begin position="488"/>
        <end position="572"/>
    </location>
</feature>
<dbReference type="eggNOG" id="COG3706">
    <property type="taxonomic scope" value="Bacteria"/>
</dbReference>
<dbReference type="eggNOG" id="COG4585">
    <property type="taxonomic scope" value="Bacteria"/>
</dbReference>
<dbReference type="STRING" id="398512.Bccel_1377"/>
<comment type="caution">
    <text evidence="9">The sequence shown here is derived from an EMBL/GenBank/DDBJ whole genome shotgun (WGS) entry which is preliminary data.</text>
</comment>
<dbReference type="EC" id="2.7.13.3" evidence="2"/>
<evidence type="ECO:0000259" key="7">
    <source>
        <dbReference type="Pfam" id="PF02518"/>
    </source>
</evidence>
<feature type="transmembrane region" description="Helical" evidence="6">
    <location>
        <begin position="106"/>
        <end position="130"/>
    </location>
</feature>
<evidence type="ECO:0000256" key="5">
    <source>
        <dbReference type="ARBA" id="ARBA00023012"/>
    </source>
</evidence>
<evidence type="ECO:0000256" key="2">
    <source>
        <dbReference type="ARBA" id="ARBA00012438"/>
    </source>
</evidence>
<keyword evidence="6" id="KW-0472">Membrane</keyword>
<dbReference type="InterPro" id="IPR050482">
    <property type="entry name" value="Sensor_HK_TwoCompSys"/>
</dbReference>
<sequence length="586" mass="67194">MKSESLLLKNILLDIEVLSVLISLILLVVYWKRSEKNCFLICYTLYQVTVIFHTSSHVMKHLNQFLDLKEFYFACIKNISFTFAEITCLILFWVFANPQKKINKKLAPIFILPIIYSILTITNRWSGILAPIRVTQNDIRFGDKTNFCHAIEYTIWFTAIPLVFISLKKLVKMRGYKLIQGMLIFSALLIPSILYFIRMILNIDLLPSLEFDPVPAAMSISTILLAIAAIKYRLISLVPVAFKEFAESISTPFIVLDNNNRVQYYNNMFSRVFSFVYIKRECHIQQFFQQLKNYARDYTYIDTIEALSNTNNFTNINLEVCLFIPKETIYKVSLQEIRAYGNERVGKLMAFNDITYYKILARVQSELAATKTRIEISTEAHDVIGYAMTHIIMYLQEELSNLSEEEIKQRENTVKALKMAKEKNAEFREILYKGFNPNSANTEGQPENFKDKLMYRLKSIKEKLPSGINMVYSIDGQLTAIDEKYFNALDSICLEAINNSLKHGNARNIEVILKGSNSDLRLKIIDDGKGCMSVNKGIGLTSMTDRVNKLGGTLRFINEPEGGFGIFVNIPITTKRGNINGGLKVI</sequence>
<dbReference type="InterPro" id="IPR003594">
    <property type="entry name" value="HATPase_dom"/>
</dbReference>
<name>A0A0L6JK25_9FIRM</name>
<dbReference type="PANTHER" id="PTHR24421">
    <property type="entry name" value="NITRATE/NITRITE SENSOR PROTEIN NARX-RELATED"/>
    <property type="match status" value="1"/>
</dbReference>
<proteinExistence type="predicted"/>
<dbReference type="SUPFAM" id="SSF55874">
    <property type="entry name" value="ATPase domain of HSP90 chaperone/DNA topoisomerase II/histidine kinase"/>
    <property type="match status" value="1"/>
</dbReference>
<evidence type="ECO:0000256" key="6">
    <source>
        <dbReference type="SAM" id="Phobius"/>
    </source>
</evidence>
<feature type="domain" description="Histidine kinase N-terminal 7TM region" evidence="8">
    <location>
        <begin position="17"/>
        <end position="239"/>
    </location>
</feature>
<keyword evidence="6" id="KW-1133">Transmembrane helix</keyword>
<dbReference type="RefSeq" id="WP_036945694.1">
    <property type="nucleotide sequence ID" value="NZ_JQKC01000068.1"/>
</dbReference>
<evidence type="ECO:0000256" key="1">
    <source>
        <dbReference type="ARBA" id="ARBA00000085"/>
    </source>
</evidence>
<evidence type="ECO:0000256" key="4">
    <source>
        <dbReference type="ARBA" id="ARBA00022777"/>
    </source>
</evidence>
<dbReference type="GO" id="GO:0004673">
    <property type="term" value="F:protein histidine kinase activity"/>
    <property type="evidence" value="ECO:0007669"/>
    <property type="project" value="UniProtKB-EC"/>
</dbReference>
<evidence type="ECO:0000313" key="10">
    <source>
        <dbReference type="Proteomes" id="UP000036923"/>
    </source>
</evidence>
<keyword evidence="10" id="KW-1185">Reference proteome</keyword>
<dbReference type="CDD" id="cd16917">
    <property type="entry name" value="HATPase_UhpB-NarQ-NarX-like"/>
    <property type="match status" value="1"/>
</dbReference>
<accession>A0A0L6JK25</accession>
<keyword evidence="6" id="KW-0812">Transmembrane</keyword>
<evidence type="ECO:0000313" key="9">
    <source>
        <dbReference type="EMBL" id="KNY26115.1"/>
    </source>
</evidence>
<evidence type="ECO:0000256" key="3">
    <source>
        <dbReference type="ARBA" id="ARBA00022679"/>
    </source>
</evidence>
<dbReference type="InterPro" id="IPR031621">
    <property type="entry name" value="HisKA_7TM"/>
</dbReference>
<dbReference type="Proteomes" id="UP000036923">
    <property type="component" value="Unassembled WGS sequence"/>
</dbReference>
<feature type="transmembrane region" description="Helical" evidence="6">
    <location>
        <begin position="179"/>
        <end position="201"/>
    </location>
</feature>
<dbReference type="OrthoDB" id="9795828at2"/>
<feature type="transmembrane region" description="Helical" evidence="6">
    <location>
        <begin position="38"/>
        <end position="59"/>
    </location>
</feature>
<dbReference type="Pfam" id="PF02518">
    <property type="entry name" value="HATPase_c"/>
    <property type="match status" value="1"/>
</dbReference>
<comment type="catalytic activity">
    <reaction evidence="1">
        <text>ATP + protein L-histidine = ADP + protein N-phospho-L-histidine.</text>
        <dbReference type="EC" id="2.7.13.3"/>
    </reaction>
</comment>